<keyword evidence="2" id="KW-0472">Membrane</keyword>
<keyword evidence="2" id="KW-0812">Transmembrane</keyword>
<dbReference type="InterPro" id="IPR011015">
    <property type="entry name" value="LEM/LEM-like_dom_sf"/>
</dbReference>
<keyword evidence="2" id="KW-1133">Transmembrane helix</keyword>
<proteinExistence type="predicted"/>
<dbReference type="Gene3D" id="1.10.720.40">
    <property type="match status" value="1"/>
</dbReference>
<feature type="region of interest" description="Disordered" evidence="1">
    <location>
        <begin position="49"/>
        <end position="93"/>
    </location>
</feature>
<name>A0A0T6AWF1_9SCAR</name>
<dbReference type="GO" id="GO:0031490">
    <property type="term" value="F:chromatin DNA binding"/>
    <property type="evidence" value="ECO:0007669"/>
    <property type="project" value="TreeGrafter"/>
</dbReference>
<dbReference type="AlphaFoldDB" id="A0A0T6AWF1"/>
<sequence length="361" mass="40598">MVDVASMSDAELRTKLLEFGFPVMPITGTTRKVMEKKLKILMENKKKANAENRRSLAKYSSEEESDVDIKTTKKDKNKRATMAAPTSRVTLRKSSKRIEIDPDIGVKPSVIEEKQTMTRTTKTTIENEFDTGSDSESEILEQTHRSMVNNHDYKGPLPSVSSSPYMDTTRKYSPPKYAEDVIIKPVSTSCRVDRSPGRYTGYGSNASDYAADRLNQIRSRLSLGTSTYDRPLYSSSISPTSKIVAVEKDEDQVETPFLSNFTKRLSQISNNSRFDDYKNDVIKEHDTNGSSGAEMKTYMSRPYRPTFQRDYQTAKRTNANNNLVSFAVIALAFLFFIIIAIAYMGLHSGQTSLINSTPGKQ</sequence>
<dbReference type="PANTHER" id="PTHR13428:SF12">
    <property type="entry name" value="INNER NUCLEAR MEMBRANE PROTEIN MAN1"/>
    <property type="match status" value="1"/>
</dbReference>
<dbReference type="Proteomes" id="UP000051574">
    <property type="component" value="Unassembled WGS sequence"/>
</dbReference>
<dbReference type="GO" id="GO:0030514">
    <property type="term" value="P:negative regulation of BMP signaling pathway"/>
    <property type="evidence" value="ECO:0007669"/>
    <property type="project" value="TreeGrafter"/>
</dbReference>
<evidence type="ECO:0000313" key="4">
    <source>
        <dbReference type="EMBL" id="KRT79416.1"/>
    </source>
</evidence>
<evidence type="ECO:0000256" key="2">
    <source>
        <dbReference type="SAM" id="Phobius"/>
    </source>
</evidence>
<dbReference type="OrthoDB" id="6781353at2759"/>
<dbReference type="EMBL" id="LJIG01022655">
    <property type="protein sequence ID" value="KRT79416.1"/>
    <property type="molecule type" value="Genomic_DNA"/>
</dbReference>
<evidence type="ECO:0000313" key="5">
    <source>
        <dbReference type="Proteomes" id="UP000051574"/>
    </source>
</evidence>
<dbReference type="SUPFAM" id="SSF63451">
    <property type="entry name" value="LEM domain"/>
    <property type="match status" value="1"/>
</dbReference>
<dbReference type="CDD" id="cd12934">
    <property type="entry name" value="LEM"/>
    <property type="match status" value="1"/>
</dbReference>
<keyword evidence="5" id="KW-1185">Reference proteome</keyword>
<dbReference type="SMART" id="SM00540">
    <property type="entry name" value="LEM"/>
    <property type="match status" value="1"/>
</dbReference>
<dbReference type="Pfam" id="PF03020">
    <property type="entry name" value="LEM"/>
    <property type="match status" value="1"/>
</dbReference>
<organism evidence="4 5">
    <name type="scientific">Oryctes borbonicus</name>
    <dbReference type="NCBI Taxonomy" id="1629725"/>
    <lineage>
        <taxon>Eukaryota</taxon>
        <taxon>Metazoa</taxon>
        <taxon>Ecdysozoa</taxon>
        <taxon>Arthropoda</taxon>
        <taxon>Hexapoda</taxon>
        <taxon>Insecta</taxon>
        <taxon>Pterygota</taxon>
        <taxon>Neoptera</taxon>
        <taxon>Endopterygota</taxon>
        <taxon>Coleoptera</taxon>
        <taxon>Polyphaga</taxon>
        <taxon>Scarabaeiformia</taxon>
        <taxon>Scarabaeidae</taxon>
        <taxon>Dynastinae</taxon>
        <taxon>Oryctes</taxon>
    </lineage>
</organism>
<dbReference type="GO" id="GO:0006998">
    <property type="term" value="P:nuclear envelope organization"/>
    <property type="evidence" value="ECO:0007669"/>
    <property type="project" value="TreeGrafter"/>
</dbReference>
<feature type="region of interest" description="Disordered" evidence="1">
    <location>
        <begin position="149"/>
        <end position="172"/>
    </location>
</feature>
<feature type="transmembrane region" description="Helical" evidence="2">
    <location>
        <begin position="323"/>
        <end position="346"/>
    </location>
</feature>
<evidence type="ECO:0000256" key="1">
    <source>
        <dbReference type="SAM" id="MobiDB-lite"/>
    </source>
</evidence>
<comment type="caution">
    <text evidence="4">The sequence shown here is derived from an EMBL/GenBank/DDBJ whole genome shotgun (WGS) entry which is preliminary data.</text>
</comment>
<accession>A0A0T6AWF1</accession>
<evidence type="ECO:0000259" key="3">
    <source>
        <dbReference type="PROSITE" id="PS50954"/>
    </source>
</evidence>
<dbReference type="PROSITE" id="PS50954">
    <property type="entry name" value="LEM"/>
    <property type="match status" value="1"/>
</dbReference>
<dbReference type="InterPro" id="IPR052277">
    <property type="entry name" value="INM_ESCRT-Associated"/>
</dbReference>
<dbReference type="PANTHER" id="PTHR13428">
    <property type="entry name" value="INNER NUCLEAR MEMBRANE PROTEIN MAN1 LEM DOMAIN CONTAINING PROTEIN"/>
    <property type="match status" value="1"/>
</dbReference>
<dbReference type="InterPro" id="IPR003887">
    <property type="entry name" value="LEM_dom"/>
</dbReference>
<dbReference type="FunFam" id="1.10.720.40:FF:000001">
    <property type="entry name" value="LEM domain containing 2, isoform CRA_a"/>
    <property type="match status" value="1"/>
</dbReference>
<gene>
    <name evidence="4" type="ORF">AMK59_6963</name>
</gene>
<feature type="domain" description="LEM" evidence="3">
    <location>
        <begin position="1"/>
        <end position="45"/>
    </location>
</feature>
<reference evidence="4 5" key="1">
    <citation type="submission" date="2015-09" db="EMBL/GenBank/DDBJ databases">
        <title>Draft genome of the scarab beetle Oryctes borbonicus.</title>
        <authorList>
            <person name="Meyer J.M."/>
            <person name="Markov G.V."/>
            <person name="Baskaran P."/>
            <person name="Herrmann M."/>
            <person name="Sommer R.J."/>
            <person name="Roedelsperger C."/>
        </authorList>
    </citation>
    <scope>NUCLEOTIDE SEQUENCE [LARGE SCALE GENOMIC DNA]</scope>
    <source>
        <strain evidence="4">OB123</strain>
        <tissue evidence="4">Whole animal</tissue>
    </source>
</reference>
<protein>
    <recommendedName>
        <fullName evidence="3">LEM domain-containing protein</fullName>
    </recommendedName>
</protein>